<reference evidence="2 3" key="1">
    <citation type="submission" date="2018-08" db="EMBL/GenBank/DDBJ databases">
        <title>A genome reference for cultivated species of the human gut microbiota.</title>
        <authorList>
            <person name="Zou Y."/>
            <person name="Xue W."/>
            <person name="Luo G."/>
        </authorList>
    </citation>
    <scope>NUCLEOTIDE SEQUENCE [LARGE SCALE GENOMIC DNA]</scope>
    <source>
        <strain evidence="2 3">AM25-1</strain>
    </source>
</reference>
<dbReference type="Proteomes" id="UP000284676">
    <property type="component" value="Unassembled WGS sequence"/>
</dbReference>
<sequence length="161" mass="18242">MKIDKKNIKGNLITAVLYVIVLIGVVILGGYNVKDLKEVKKAEKTLNNLMELRVALETYYQLTNSYPELTRDGVKDNLKLLDYINEKGELISFAQIYGHDSIPKTSGTEEVLENNNVYDVSDFTKGNNNGGWNFDFSGHTGEIHANLPNNIYFQGINWCEY</sequence>
<keyword evidence="1" id="KW-1133">Transmembrane helix</keyword>
<evidence type="ECO:0000256" key="1">
    <source>
        <dbReference type="SAM" id="Phobius"/>
    </source>
</evidence>
<evidence type="ECO:0000313" key="3">
    <source>
        <dbReference type="Proteomes" id="UP000284676"/>
    </source>
</evidence>
<proteinExistence type="predicted"/>
<name>A0A414PVB3_FUSMR</name>
<protein>
    <submittedName>
        <fullName evidence="2">Uncharacterized protein</fullName>
    </submittedName>
</protein>
<evidence type="ECO:0000313" key="2">
    <source>
        <dbReference type="EMBL" id="RHF72537.1"/>
    </source>
</evidence>
<dbReference type="EMBL" id="QRHL01000008">
    <property type="protein sequence ID" value="RHF72537.1"/>
    <property type="molecule type" value="Genomic_DNA"/>
</dbReference>
<keyword evidence="1" id="KW-0812">Transmembrane</keyword>
<dbReference type="GeneID" id="62764188"/>
<gene>
    <name evidence="2" type="ORF">DW663_06375</name>
</gene>
<dbReference type="RefSeq" id="WP_050795474.1">
    <property type="nucleotide sequence ID" value="NZ_CABMMQ010000002.1"/>
</dbReference>
<comment type="caution">
    <text evidence="2">The sequence shown here is derived from an EMBL/GenBank/DDBJ whole genome shotgun (WGS) entry which is preliminary data.</text>
</comment>
<dbReference type="AlphaFoldDB" id="A0A414PVB3"/>
<feature type="transmembrane region" description="Helical" evidence="1">
    <location>
        <begin position="12"/>
        <end position="31"/>
    </location>
</feature>
<accession>A0A414PVB3</accession>
<keyword evidence="1" id="KW-0472">Membrane</keyword>
<organism evidence="2 3">
    <name type="scientific">Fusobacterium mortiferum</name>
    <dbReference type="NCBI Taxonomy" id="850"/>
    <lineage>
        <taxon>Bacteria</taxon>
        <taxon>Fusobacteriati</taxon>
        <taxon>Fusobacteriota</taxon>
        <taxon>Fusobacteriia</taxon>
        <taxon>Fusobacteriales</taxon>
        <taxon>Fusobacteriaceae</taxon>
        <taxon>Fusobacterium</taxon>
    </lineage>
</organism>